<dbReference type="CDD" id="cd00610">
    <property type="entry name" value="OAT_like"/>
    <property type="match status" value="1"/>
</dbReference>
<keyword evidence="5" id="KW-0963">Cytoplasm</keyword>
<dbReference type="GO" id="GO:0006526">
    <property type="term" value="P:L-arginine biosynthetic process"/>
    <property type="evidence" value="ECO:0007669"/>
    <property type="project" value="UniProtKB-UniRule"/>
</dbReference>
<comment type="subunit">
    <text evidence="5">Homodimer.</text>
</comment>
<keyword evidence="8" id="KW-1185">Reference proteome</keyword>
<dbReference type="UniPathway" id="UPA00068">
    <property type="reaction ID" value="UER00109"/>
</dbReference>
<feature type="region of interest" description="Disordered" evidence="6">
    <location>
        <begin position="413"/>
        <end position="436"/>
    </location>
</feature>
<keyword evidence="1 5" id="KW-0032">Aminotransferase</keyword>
<evidence type="ECO:0000313" key="7">
    <source>
        <dbReference type="EMBL" id="GIL30100.1"/>
    </source>
</evidence>
<proteinExistence type="inferred from homology"/>
<comment type="miscellaneous">
    <text evidence="5">May also have succinyldiaminopimelate aminotransferase activity, thus carrying out the corresponding step in lysine biosynthesis.</text>
</comment>
<keyword evidence="3 5" id="KW-0808">Transferase</keyword>
<dbReference type="Gene3D" id="3.90.1150.10">
    <property type="entry name" value="Aspartate Aminotransferase, domain 1"/>
    <property type="match status" value="1"/>
</dbReference>
<dbReference type="NCBIfam" id="TIGR00707">
    <property type="entry name" value="argD"/>
    <property type="match status" value="1"/>
</dbReference>
<dbReference type="GO" id="GO:0003992">
    <property type="term" value="F:N2-acetyl-L-ornithine:2-oxoglutarate 5-aminotransferase activity"/>
    <property type="evidence" value="ECO:0007669"/>
    <property type="project" value="UniProtKB-UniRule"/>
</dbReference>
<dbReference type="InterPro" id="IPR005814">
    <property type="entry name" value="Aminotrans_3"/>
</dbReference>
<dbReference type="SUPFAM" id="SSF53383">
    <property type="entry name" value="PLP-dependent transferases"/>
    <property type="match status" value="1"/>
</dbReference>
<dbReference type="NCBIfam" id="NF002874">
    <property type="entry name" value="PRK03244.1"/>
    <property type="match status" value="1"/>
</dbReference>
<evidence type="ECO:0000256" key="4">
    <source>
        <dbReference type="ARBA" id="ARBA00022898"/>
    </source>
</evidence>
<comment type="caution">
    <text evidence="7">The sequence shown here is derived from an EMBL/GenBank/DDBJ whole genome shotgun (WGS) entry which is preliminary data.</text>
</comment>
<feature type="binding site" evidence="5">
    <location>
        <begin position="122"/>
        <end position="123"/>
    </location>
    <ligand>
        <name>pyridoxal 5'-phosphate</name>
        <dbReference type="ChEBI" id="CHEBI:597326"/>
    </ligand>
</feature>
<comment type="pathway">
    <text evidence="5">Amino-acid biosynthesis; L-arginine biosynthesis; N(2)-acetyl-L-ornithine from L-glutamate: step 4/4.</text>
</comment>
<dbReference type="InterPro" id="IPR015421">
    <property type="entry name" value="PyrdxlP-dep_Trfase_major"/>
</dbReference>
<dbReference type="Gene3D" id="3.40.640.10">
    <property type="entry name" value="Type I PLP-dependent aspartate aminotransferase-like (Major domain)"/>
    <property type="match status" value="1"/>
</dbReference>
<feature type="modified residue" description="N6-(pyridoxal phosphate)lysine" evidence="5">
    <location>
        <position position="262"/>
    </location>
</feature>
<keyword evidence="5" id="KW-0055">Arginine biosynthesis</keyword>
<dbReference type="InterPro" id="IPR004636">
    <property type="entry name" value="AcOrn/SuccOrn_fam"/>
</dbReference>
<name>A0A8J4ENB2_9ACTN</name>
<dbReference type="AlphaFoldDB" id="A0A8J4ENB2"/>
<dbReference type="PIRSF" id="PIRSF000521">
    <property type="entry name" value="Transaminase_4ab_Lys_Orn"/>
    <property type="match status" value="1"/>
</dbReference>
<evidence type="ECO:0000256" key="3">
    <source>
        <dbReference type="ARBA" id="ARBA00022679"/>
    </source>
</evidence>
<dbReference type="PROSITE" id="PS00600">
    <property type="entry name" value="AA_TRANSFER_CLASS_3"/>
    <property type="match status" value="1"/>
</dbReference>
<feature type="binding site" evidence="5">
    <location>
        <position position="151"/>
    </location>
    <ligand>
        <name>N(2)-acetyl-L-ornithine</name>
        <dbReference type="ChEBI" id="CHEBI:57805"/>
    </ligand>
</feature>
<feature type="binding site" evidence="5">
    <location>
        <position position="295"/>
    </location>
    <ligand>
        <name>N(2)-acetyl-L-ornithine</name>
        <dbReference type="ChEBI" id="CHEBI:57805"/>
    </ligand>
</feature>
<gene>
    <name evidence="5 7" type="primary">argD</name>
    <name evidence="7" type="ORF">NUM_53540</name>
</gene>
<comment type="similarity">
    <text evidence="5">Belongs to the class-III pyridoxal-phosphate-dependent aminotransferase family. ArgD subfamily.</text>
</comment>
<dbReference type="InterPro" id="IPR050103">
    <property type="entry name" value="Class-III_PLP-dep_AT"/>
</dbReference>
<accession>A0A8J4ENB2</accession>
<feature type="binding site" evidence="5">
    <location>
        <position position="148"/>
    </location>
    <ligand>
        <name>pyridoxal 5'-phosphate</name>
        <dbReference type="ChEBI" id="CHEBI:597326"/>
    </ligand>
</feature>
<reference evidence="8" key="1">
    <citation type="journal article" date="2021" name="Int. J. Syst. Evol. Microbiol.">
        <title>Actinocatenispora comari sp. nov., an endophytic actinomycete isolated from aerial parts of Comarum salesowianum.</title>
        <authorList>
            <person name="Oyunbileg N."/>
            <person name="Iizaka Y."/>
            <person name="Hamada M."/>
            <person name="Davaapurev B.O."/>
            <person name="Fukumoto A."/>
            <person name="Tsetseg B."/>
            <person name="Kato F."/>
            <person name="Tamura T."/>
            <person name="Batkhuu J."/>
            <person name="Anzai Y."/>
        </authorList>
    </citation>
    <scope>NUCLEOTIDE SEQUENCE [LARGE SCALE GENOMIC DNA]</scope>
    <source>
        <strain evidence="8">NUM-2625</strain>
    </source>
</reference>
<protein>
    <recommendedName>
        <fullName evidence="5">Acetylornithine aminotransferase</fullName>
        <shortName evidence="5">ACOAT</shortName>
        <ecNumber evidence="5">2.6.1.11</ecNumber>
    </recommendedName>
</protein>
<organism evidence="7 8">
    <name type="scientific">Actinocatenispora comari</name>
    <dbReference type="NCBI Taxonomy" id="2807577"/>
    <lineage>
        <taxon>Bacteria</taxon>
        <taxon>Bacillati</taxon>
        <taxon>Actinomycetota</taxon>
        <taxon>Actinomycetes</taxon>
        <taxon>Micromonosporales</taxon>
        <taxon>Micromonosporaceae</taxon>
        <taxon>Actinocatenispora</taxon>
    </lineage>
</organism>
<dbReference type="GO" id="GO:0005737">
    <property type="term" value="C:cytoplasm"/>
    <property type="evidence" value="ECO:0007669"/>
    <property type="project" value="UniProtKB-SubCell"/>
</dbReference>
<dbReference type="InterPro" id="IPR049704">
    <property type="entry name" value="Aminotrans_3_PPA_site"/>
</dbReference>
<dbReference type="Proteomes" id="UP000614996">
    <property type="component" value="Unassembled WGS sequence"/>
</dbReference>
<dbReference type="Pfam" id="PF00202">
    <property type="entry name" value="Aminotran_3"/>
    <property type="match status" value="1"/>
</dbReference>
<dbReference type="HAMAP" id="MF_01107">
    <property type="entry name" value="ArgD_aminotrans_3"/>
    <property type="match status" value="1"/>
</dbReference>
<dbReference type="PANTHER" id="PTHR11986:SF79">
    <property type="entry name" value="ACETYLORNITHINE AMINOTRANSFERASE, MITOCHONDRIAL"/>
    <property type="match status" value="1"/>
</dbReference>
<dbReference type="InterPro" id="IPR015422">
    <property type="entry name" value="PyrdxlP-dep_Trfase_small"/>
</dbReference>
<dbReference type="EMBL" id="BOPO01000113">
    <property type="protein sequence ID" value="GIL30100.1"/>
    <property type="molecule type" value="Genomic_DNA"/>
</dbReference>
<feature type="binding site" evidence="5">
    <location>
        <position position="296"/>
    </location>
    <ligand>
        <name>pyridoxal 5'-phosphate</name>
        <dbReference type="ChEBI" id="CHEBI:597326"/>
    </ligand>
</feature>
<evidence type="ECO:0000256" key="6">
    <source>
        <dbReference type="SAM" id="MobiDB-lite"/>
    </source>
</evidence>
<dbReference type="InterPro" id="IPR015424">
    <property type="entry name" value="PyrdxlP-dep_Trfase"/>
</dbReference>
<dbReference type="PANTHER" id="PTHR11986">
    <property type="entry name" value="AMINOTRANSFERASE CLASS III"/>
    <property type="match status" value="1"/>
</dbReference>
<feature type="binding site" evidence="5">
    <location>
        <begin position="233"/>
        <end position="236"/>
    </location>
    <ligand>
        <name>pyridoxal 5'-phosphate</name>
        <dbReference type="ChEBI" id="CHEBI:597326"/>
    </ligand>
</feature>
<sequence>MTDELATPAATGATAAPAGGDLVGRWDASMLHNYGTPAVALVRGDGAVVTDEHGRDYLDLFGGIAVNVLGHAHPAIVAAVSEQIATLGHVGNFFANPPQVALAERLLALFDRPGQVYFANSGTEANEAAFKLSRRTGRRHIVSTVDAFHGRTMGALALTGQPSKAAAFAPLPGEVTHVPYGDTDALAAAVTDDTAMVILEPIQGEAGVIPAPPGYLTAAREITEAHGALLCLDEIQTGIGRTGHWFAHQAEGVRPDVVTLAKGLGGGLPLGACVAFTDTAYGDVAALLPPGSHGSTFGGNPVCCAAGLAVLATIADEHLLDHAKTLGEHLRDGVAALDHPAVAGVRGAGLLLGIVLTGPVAPAAGAALREAGFLVNPCQPDVLRLAPPLTLTTEQADGFLAALPAALDAAGAPADGTGARDGAATDTATDTAGGTQ</sequence>
<evidence type="ECO:0000256" key="5">
    <source>
        <dbReference type="HAMAP-Rule" id="MF_01107"/>
    </source>
</evidence>
<dbReference type="EC" id="2.6.1.11" evidence="5"/>
<evidence type="ECO:0000256" key="1">
    <source>
        <dbReference type="ARBA" id="ARBA00022576"/>
    </source>
</evidence>
<dbReference type="GO" id="GO:0030170">
    <property type="term" value="F:pyridoxal phosphate binding"/>
    <property type="evidence" value="ECO:0007669"/>
    <property type="project" value="InterPro"/>
</dbReference>
<dbReference type="FunFam" id="3.40.640.10:FF:000004">
    <property type="entry name" value="Acetylornithine aminotransferase"/>
    <property type="match status" value="1"/>
</dbReference>
<keyword evidence="4 5" id="KW-0663">Pyridoxal phosphate</keyword>
<evidence type="ECO:0000313" key="8">
    <source>
        <dbReference type="Proteomes" id="UP000614996"/>
    </source>
</evidence>
<dbReference type="GO" id="GO:0042802">
    <property type="term" value="F:identical protein binding"/>
    <property type="evidence" value="ECO:0007669"/>
    <property type="project" value="TreeGrafter"/>
</dbReference>
<comment type="subcellular location">
    <subcellularLocation>
        <location evidence="5">Cytoplasm</location>
    </subcellularLocation>
</comment>
<comment type="catalytic activity">
    <reaction evidence="5">
        <text>N(2)-acetyl-L-ornithine + 2-oxoglutarate = N-acetyl-L-glutamate 5-semialdehyde + L-glutamate</text>
        <dbReference type="Rhea" id="RHEA:18049"/>
        <dbReference type="ChEBI" id="CHEBI:16810"/>
        <dbReference type="ChEBI" id="CHEBI:29123"/>
        <dbReference type="ChEBI" id="CHEBI:29985"/>
        <dbReference type="ChEBI" id="CHEBI:57805"/>
        <dbReference type="EC" id="2.6.1.11"/>
    </reaction>
</comment>
<comment type="cofactor">
    <cofactor evidence="5">
        <name>pyridoxal 5'-phosphate</name>
        <dbReference type="ChEBI" id="CHEBI:597326"/>
    </cofactor>
    <text evidence="5">Binds 1 pyridoxal phosphate per subunit.</text>
</comment>
<evidence type="ECO:0000256" key="2">
    <source>
        <dbReference type="ARBA" id="ARBA00022605"/>
    </source>
</evidence>
<keyword evidence="2 5" id="KW-0028">Amino-acid biosynthesis</keyword>